<keyword evidence="2" id="KW-0812">Transmembrane</keyword>
<feature type="compositionally biased region" description="Basic and acidic residues" evidence="1">
    <location>
        <begin position="193"/>
        <end position="208"/>
    </location>
</feature>
<gene>
    <name evidence="3" type="ORF">J2S90_003274</name>
    <name evidence="4" type="ORF">J2S93_003594</name>
</gene>
<keyword evidence="5" id="KW-1185">Reference proteome</keyword>
<reference evidence="3 5" key="1">
    <citation type="submission" date="2023-07" db="EMBL/GenBank/DDBJ databases">
        <title>Sorghum-associated microbial communities from plants grown in Nebraska, USA.</title>
        <authorList>
            <person name="Schachtman D."/>
        </authorList>
    </citation>
    <scope>NUCLEOTIDE SEQUENCE</scope>
    <source>
        <strain evidence="3">DS1006</strain>
        <strain evidence="4 5">DS1016</strain>
    </source>
</reference>
<feature type="transmembrane region" description="Helical" evidence="2">
    <location>
        <begin position="71"/>
        <end position="93"/>
    </location>
</feature>
<dbReference type="EMBL" id="JAUSTF010000010">
    <property type="protein sequence ID" value="MDQ0182147.1"/>
    <property type="molecule type" value="Genomic_DNA"/>
</dbReference>
<evidence type="ECO:0000313" key="3">
    <source>
        <dbReference type="EMBL" id="MDP9906295.1"/>
    </source>
</evidence>
<keyword evidence="2" id="KW-1133">Transmembrane helix</keyword>
<dbReference type="Proteomes" id="UP001242995">
    <property type="component" value="Unassembled WGS sequence"/>
</dbReference>
<evidence type="ECO:0000256" key="1">
    <source>
        <dbReference type="SAM" id="MobiDB-lite"/>
    </source>
</evidence>
<dbReference type="EMBL" id="JAUSRG010000010">
    <property type="protein sequence ID" value="MDP9906295.1"/>
    <property type="molecule type" value="Genomic_DNA"/>
</dbReference>
<dbReference type="RefSeq" id="WP_306962701.1">
    <property type="nucleotide sequence ID" value="NZ_JAUSRG010000010.1"/>
</dbReference>
<sequence length="215" mass="23541">MLHTIKDQGGGAVPTAPWEPTVRYPVLKGFSAAAWQRTSTTSLLAFLGTGILMVGFAIASNNGAGVKNVALVFYGIFVLARLTAAVSGAVSIYKARREYRHGYTTLQSFSKFGMYYRALPRIEPGSRALPRLRGPLRPFGHKYPRHVLLGEEVHRSPGEDEMRTPRIDLADGRTLEPPRAEVARPPPASGAELKLRGAHGEYHPRSFDPEPPGVR</sequence>
<evidence type="ECO:0000313" key="5">
    <source>
        <dbReference type="Proteomes" id="UP001230951"/>
    </source>
</evidence>
<dbReference type="AlphaFoldDB" id="A0AAW8DKF8"/>
<feature type="compositionally biased region" description="Basic and acidic residues" evidence="1">
    <location>
        <begin position="155"/>
        <end position="182"/>
    </location>
</feature>
<comment type="caution">
    <text evidence="3">The sequence shown here is derived from an EMBL/GenBank/DDBJ whole genome shotgun (WGS) entry which is preliminary data.</text>
</comment>
<proteinExistence type="predicted"/>
<evidence type="ECO:0000313" key="6">
    <source>
        <dbReference type="Proteomes" id="UP001242995"/>
    </source>
</evidence>
<feature type="region of interest" description="Disordered" evidence="1">
    <location>
        <begin position="155"/>
        <end position="215"/>
    </location>
</feature>
<dbReference type="Proteomes" id="UP001230951">
    <property type="component" value="Unassembled WGS sequence"/>
</dbReference>
<keyword evidence="2" id="KW-0472">Membrane</keyword>
<feature type="transmembrane region" description="Helical" evidence="2">
    <location>
        <begin position="41"/>
        <end position="59"/>
    </location>
</feature>
<evidence type="ECO:0000256" key="2">
    <source>
        <dbReference type="SAM" id="Phobius"/>
    </source>
</evidence>
<name>A0AAW8DKF8_9MICC</name>
<accession>A0AAW8DKF8</accession>
<evidence type="ECO:0000313" key="4">
    <source>
        <dbReference type="EMBL" id="MDQ0182147.1"/>
    </source>
</evidence>
<protein>
    <submittedName>
        <fullName evidence="3">Uncharacterized protein</fullName>
    </submittedName>
</protein>
<organism evidence="3 6">
    <name type="scientific">Arthrobacter bambusae</name>
    <dbReference type="NCBI Taxonomy" id="1338426"/>
    <lineage>
        <taxon>Bacteria</taxon>
        <taxon>Bacillati</taxon>
        <taxon>Actinomycetota</taxon>
        <taxon>Actinomycetes</taxon>
        <taxon>Micrococcales</taxon>
        <taxon>Micrococcaceae</taxon>
        <taxon>Arthrobacter</taxon>
    </lineage>
</organism>